<comment type="caution">
    <text evidence="1">The sequence shown here is derived from an EMBL/GenBank/DDBJ whole genome shotgun (WGS) entry which is preliminary data.</text>
</comment>
<sequence>MLPRFKKINKHSQHLTYYPNGGDIRKKGKKKKLKHFIERIKHRKRNSKIEQTKTGWKSSNDLQLRIFKLFGHISRNEGSIERLVVQGQVEGKRARGRSPTRWIDTVKSLTQTTVVECFRHATNRQQWRRLAQEAVQSNDAMKFISVATTTLLRVHD</sequence>
<proteinExistence type="predicted"/>
<reference evidence="1" key="1">
    <citation type="submission" date="2022-03" db="EMBL/GenBank/DDBJ databases">
        <authorList>
            <person name="Lindestad O."/>
        </authorList>
    </citation>
    <scope>NUCLEOTIDE SEQUENCE</scope>
</reference>
<evidence type="ECO:0000313" key="2">
    <source>
        <dbReference type="Proteomes" id="UP000838756"/>
    </source>
</evidence>
<name>A0A8S4S1P1_9NEOP</name>
<dbReference type="EMBL" id="CAKXAJ010025825">
    <property type="protein sequence ID" value="CAH2244435.1"/>
    <property type="molecule type" value="Genomic_DNA"/>
</dbReference>
<keyword evidence="2" id="KW-1185">Reference proteome</keyword>
<dbReference type="AlphaFoldDB" id="A0A8S4S1P1"/>
<dbReference type="Proteomes" id="UP000838756">
    <property type="component" value="Unassembled WGS sequence"/>
</dbReference>
<dbReference type="OrthoDB" id="7490433at2759"/>
<gene>
    <name evidence="1" type="primary">jg11615</name>
    <name evidence="1" type="ORF">PAEG_LOCUS20382</name>
</gene>
<evidence type="ECO:0000313" key="1">
    <source>
        <dbReference type="EMBL" id="CAH2244435.1"/>
    </source>
</evidence>
<accession>A0A8S4S1P1</accession>
<organism evidence="1 2">
    <name type="scientific">Pararge aegeria aegeria</name>
    <dbReference type="NCBI Taxonomy" id="348720"/>
    <lineage>
        <taxon>Eukaryota</taxon>
        <taxon>Metazoa</taxon>
        <taxon>Ecdysozoa</taxon>
        <taxon>Arthropoda</taxon>
        <taxon>Hexapoda</taxon>
        <taxon>Insecta</taxon>
        <taxon>Pterygota</taxon>
        <taxon>Neoptera</taxon>
        <taxon>Endopterygota</taxon>
        <taxon>Lepidoptera</taxon>
        <taxon>Glossata</taxon>
        <taxon>Ditrysia</taxon>
        <taxon>Papilionoidea</taxon>
        <taxon>Nymphalidae</taxon>
        <taxon>Satyrinae</taxon>
        <taxon>Satyrini</taxon>
        <taxon>Parargina</taxon>
        <taxon>Pararge</taxon>
    </lineage>
</organism>
<protein>
    <submittedName>
        <fullName evidence="1">Jg11615 protein</fullName>
    </submittedName>
</protein>